<dbReference type="AlphaFoldDB" id="A0A154BPV7"/>
<keyword evidence="9" id="KW-1185">Reference proteome</keyword>
<name>A0A154BPV7_ANASB</name>
<organism evidence="8 9">
    <name type="scientific">Anaerosporomusa subterranea</name>
    <dbReference type="NCBI Taxonomy" id="1794912"/>
    <lineage>
        <taxon>Bacteria</taxon>
        <taxon>Bacillati</taxon>
        <taxon>Bacillota</taxon>
        <taxon>Negativicutes</taxon>
        <taxon>Acetonemataceae</taxon>
        <taxon>Anaerosporomusa</taxon>
    </lineage>
</organism>
<evidence type="ECO:0000256" key="6">
    <source>
        <dbReference type="SAM" id="Phobius"/>
    </source>
</evidence>
<feature type="transmembrane region" description="Helical" evidence="6">
    <location>
        <begin position="53"/>
        <end position="73"/>
    </location>
</feature>
<keyword evidence="4 6" id="KW-1133">Transmembrane helix</keyword>
<dbReference type="InterPro" id="IPR036259">
    <property type="entry name" value="MFS_trans_sf"/>
</dbReference>
<comment type="subcellular location">
    <subcellularLocation>
        <location evidence="1">Cell membrane</location>
        <topology evidence="1">Multi-pass membrane protein</topology>
    </subcellularLocation>
</comment>
<dbReference type="PANTHER" id="PTHR11662">
    <property type="entry name" value="SOLUTE CARRIER FAMILY 17"/>
    <property type="match status" value="1"/>
</dbReference>
<comment type="caution">
    <text evidence="8">The sequence shown here is derived from an EMBL/GenBank/DDBJ whole genome shotgun (WGS) entry which is preliminary data.</text>
</comment>
<keyword evidence="5 6" id="KW-0472">Membrane</keyword>
<feature type="transmembrane region" description="Helical" evidence="6">
    <location>
        <begin position="378"/>
        <end position="398"/>
    </location>
</feature>
<feature type="transmembrane region" description="Helical" evidence="6">
    <location>
        <begin position="404"/>
        <end position="425"/>
    </location>
</feature>
<dbReference type="Gene3D" id="1.20.1250.20">
    <property type="entry name" value="MFS general substrate transporter like domains"/>
    <property type="match status" value="2"/>
</dbReference>
<feature type="transmembrane region" description="Helical" evidence="6">
    <location>
        <begin position="177"/>
        <end position="197"/>
    </location>
</feature>
<feature type="transmembrane region" description="Helical" evidence="6">
    <location>
        <begin position="317"/>
        <end position="334"/>
    </location>
</feature>
<keyword evidence="3 6" id="KW-0812">Transmembrane</keyword>
<dbReference type="InterPro" id="IPR050382">
    <property type="entry name" value="MFS_Na/Anion_cotransporter"/>
</dbReference>
<evidence type="ECO:0000313" key="9">
    <source>
        <dbReference type="Proteomes" id="UP000076268"/>
    </source>
</evidence>
<evidence type="ECO:0000256" key="3">
    <source>
        <dbReference type="ARBA" id="ARBA00022692"/>
    </source>
</evidence>
<dbReference type="GO" id="GO:0005886">
    <property type="term" value="C:plasma membrane"/>
    <property type="evidence" value="ECO:0007669"/>
    <property type="project" value="UniProtKB-SubCell"/>
</dbReference>
<evidence type="ECO:0000259" key="7">
    <source>
        <dbReference type="PROSITE" id="PS50850"/>
    </source>
</evidence>
<proteinExistence type="predicted"/>
<dbReference type="STRING" id="1794912.AXX12_05905"/>
<dbReference type="InterPro" id="IPR020846">
    <property type="entry name" value="MFS_dom"/>
</dbReference>
<evidence type="ECO:0000256" key="2">
    <source>
        <dbReference type="ARBA" id="ARBA00022448"/>
    </source>
</evidence>
<evidence type="ECO:0000256" key="5">
    <source>
        <dbReference type="ARBA" id="ARBA00023136"/>
    </source>
</evidence>
<feature type="transmembrane region" description="Helical" evidence="6">
    <location>
        <begin position="118"/>
        <end position="139"/>
    </location>
</feature>
<evidence type="ECO:0000256" key="4">
    <source>
        <dbReference type="ARBA" id="ARBA00022989"/>
    </source>
</evidence>
<protein>
    <submittedName>
        <fullName evidence="8">Glucarate transporter</fullName>
    </submittedName>
</protein>
<accession>A0A154BPV7</accession>
<sequence>MEANTSTLSATLTEKPTRARYLILLLVCLMTAANFIGRTNLAVAAPYMQQELGITPAMMGIVFSAFNWTYTLMQLPGGWIVDRFGSRKIYSATMFLWSSFIGLIGLVSNVTALVVCRLSLGICGAPTYIANSRIVTAWFPAKERGLAIGAYIGSQHIGLAFLTPLITWLIVAFSWRYVFYITGILGVGLAVIWYLVYREPANYCRINALELTHICDGEALNDSTSESQFSGKDIRQMLKHRQLWGMFIGHFAMNSTLYFFITWFPSYLVNAKGLTLIAAGFYAAAPFLAAMAGVTLGGKWSDWMLSRGYSLGMARKMPMAVGLSFSCCIMLANYTSDIWLIILIMSVGFFGQGIGTSCGWALLSDIVPKQLIGISSGIYNFAANLGGCITPLVIGFIVQNTQSYELGLAFVSFIALLGVLAYVFVMGRPYRMELRQDSIIGSE</sequence>
<dbReference type="PROSITE" id="PS50850">
    <property type="entry name" value="MFS"/>
    <property type="match status" value="1"/>
</dbReference>
<keyword evidence="2" id="KW-0813">Transport</keyword>
<dbReference type="EMBL" id="LSGP01000017">
    <property type="protein sequence ID" value="KYZ75972.1"/>
    <property type="molecule type" value="Genomic_DNA"/>
</dbReference>
<dbReference type="PANTHER" id="PTHR11662:SF333">
    <property type="entry name" value="D-GALACTONATE TRANSPORTER"/>
    <property type="match status" value="1"/>
</dbReference>
<feature type="transmembrane region" description="Helical" evidence="6">
    <location>
        <begin position="146"/>
        <end position="171"/>
    </location>
</feature>
<evidence type="ECO:0000313" key="8">
    <source>
        <dbReference type="EMBL" id="KYZ75972.1"/>
    </source>
</evidence>
<feature type="transmembrane region" description="Helical" evidence="6">
    <location>
        <begin position="340"/>
        <end position="366"/>
    </location>
</feature>
<dbReference type="Proteomes" id="UP000076268">
    <property type="component" value="Unassembled WGS sequence"/>
</dbReference>
<dbReference type="SUPFAM" id="SSF103473">
    <property type="entry name" value="MFS general substrate transporter"/>
    <property type="match status" value="1"/>
</dbReference>
<feature type="domain" description="Major facilitator superfamily (MFS) profile" evidence="7">
    <location>
        <begin position="23"/>
        <end position="430"/>
    </location>
</feature>
<dbReference type="InterPro" id="IPR000849">
    <property type="entry name" value="Sugar_P_transporter"/>
</dbReference>
<gene>
    <name evidence="8" type="ORF">AXX12_05905</name>
</gene>
<dbReference type="RefSeq" id="WP_066240601.1">
    <property type="nucleotide sequence ID" value="NZ_LSGP01000017.1"/>
</dbReference>
<dbReference type="InterPro" id="IPR011701">
    <property type="entry name" value="MFS"/>
</dbReference>
<dbReference type="Pfam" id="PF07690">
    <property type="entry name" value="MFS_1"/>
    <property type="match status" value="1"/>
</dbReference>
<reference evidence="8 9" key="1">
    <citation type="submission" date="2016-02" db="EMBL/GenBank/DDBJ databases">
        <title>Anaerosporomusa subterraneum gen. nov., sp. nov., a spore-forming obligate anaerobe isolated from saprolite.</title>
        <authorList>
            <person name="Choi J.K."/>
            <person name="Shah M."/>
            <person name="Yee N."/>
        </authorList>
    </citation>
    <scope>NUCLEOTIDE SEQUENCE [LARGE SCALE GENOMIC DNA]</scope>
    <source>
        <strain evidence="8 9">RU4</strain>
    </source>
</reference>
<feature type="transmembrane region" description="Helical" evidence="6">
    <location>
        <begin position="276"/>
        <end position="296"/>
    </location>
</feature>
<feature type="transmembrane region" description="Helical" evidence="6">
    <location>
        <begin position="21"/>
        <end position="41"/>
    </location>
</feature>
<feature type="transmembrane region" description="Helical" evidence="6">
    <location>
        <begin position="243"/>
        <end position="264"/>
    </location>
</feature>
<dbReference type="GO" id="GO:0022857">
    <property type="term" value="F:transmembrane transporter activity"/>
    <property type="evidence" value="ECO:0007669"/>
    <property type="project" value="InterPro"/>
</dbReference>
<feature type="transmembrane region" description="Helical" evidence="6">
    <location>
        <begin position="94"/>
        <end position="112"/>
    </location>
</feature>
<evidence type="ECO:0000256" key="1">
    <source>
        <dbReference type="ARBA" id="ARBA00004651"/>
    </source>
</evidence>
<dbReference type="PIRSF" id="PIRSF002808">
    <property type="entry name" value="Hexose_phosphate_transp"/>
    <property type="match status" value="1"/>
</dbReference>
<dbReference type="CDD" id="cd17319">
    <property type="entry name" value="MFS_ExuT_GudP_like"/>
    <property type="match status" value="1"/>
</dbReference>